<dbReference type="RefSeq" id="WP_352888842.1">
    <property type="nucleotide sequence ID" value="NZ_JBEPIJ010000007.1"/>
</dbReference>
<evidence type="ECO:0000313" key="2">
    <source>
        <dbReference type="Proteomes" id="UP001465331"/>
    </source>
</evidence>
<reference evidence="1 2" key="1">
    <citation type="submission" date="2024-06" db="EMBL/GenBank/DDBJ databases">
        <authorList>
            <person name="Li Z."/>
            <person name="Jiang Y."/>
        </authorList>
    </citation>
    <scope>NUCLEOTIDE SEQUENCE [LARGE SCALE GENOMIC DNA]</scope>
    <source>
        <strain evidence="1 2">HSW-8</strain>
    </source>
</reference>
<dbReference type="EMBL" id="JBEPIJ010000007">
    <property type="protein sequence ID" value="MES0873938.1"/>
    <property type="molecule type" value="Genomic_DNA"/>
</dbReference>
<accession>A0ABV2A9K7</accession>
<name>A0ABV2A9K7_9GAMM</name>
<comment type="caution">
    <text evidence="1">The sequence shown here is derived from an EMBL/GenBank/DDBJ whole genome shotgun (WGS) entry which is preliminary data.</text>
</comment>
<dbReference type="Proteomes" id="UP001465331">
    <property type="component" value="Unassembled WGS sequence"/>
</dbReference>
<sequence>MLAAALTLLGLTAAAELWLRCAAVHRDAVVAAIVGAHEGRGSGVILGHSHTFALGARLKGYDNLSIPGANIPTMRALAAIRIRGAPLRHAIVAAGPELLSVASLARGDSGLGDILALGPLYLLQAPLARRLVPSLLRPTAGAEAEMRALGVGDRWNEVAPERRAIWTGARVDQQRPGTGAERDAHLQIYAAMLADLRAAGVQICLVRTPVTPAYLQAIATDPAFVAAEQALRGLAVQAGAHWIDFREMQPPLALSAFLNQDHVNAVGAARFAPWLRRRCEDSAR</sequence>
<proteinExistence type="predicted"/>
<evidence type="ECO:0008006" key="3">
    <source>
        <dbReference type="Google" id="ProtNLM"/>
    </source>
</evidence>
<gene>
    <name evidence="1" type="ORF">ABSH63_07985</name>
</gene>
<evidence type="ECO:0000313" key="1">
    <source>
        <dbReference type="EMBL" id="MES0873938.1"/>
    </source>
</evidence>
<organism evidence="1 2">
    <name type="scientific">Sinimarinibacterium thermocellulolyticum</name>
    <dbReference type="NCBI Taxonomy" id="3170016"/>
    <lineage>
        <taxon>Bacteria</taxon>
        <taxon>Pseudomonadati</taxon>
        <taxon>Pseudomonadota</taxon>
        <taxon>Gammaproteobacteria</taxon>
        <taxon>Nevskiales</taxon>
        <taxon>Nevskiaceae</taxon>
        <taxon>Sinimarinibacterium</taxon>
    </lineage>
</organism>
<protein>
    <recommendedName>
        <fullName evidence="3">SGNH/GDSL hydrolase family protein</fullName>
    </recommendedName>
</protein>
<keyword evidence="2" id="KW-1185">Reference proteome</keyword>